<feature type="transmembrane region" description="Helical" evidence="3">
    <location>
        <begin position="138"/>
        <end position="159"/>
    </location>
</feature>
<keyword evidence="5" id="KW-1185">Reference proteome</keyword>
<keyword evidence="3" id="KW-1133">Transmembrane helix</keyword>
<evidence type="ECO:0000256" key="1">
    <source>
        <dbReference type="ARBA" id="ARBA00009042"/>
    </source>
</evidence>
<comment type="caution">
    <text evidence="4">The sequence shown here is derived from an EMBL/GenBank/DDBJ whole genome shotgun (WGS) entry which is preliminary data.</text>
</comment>
<organism evidence="4 5">
    <name type="scientific">Schizothecium vesticola</name>
    <dbReference type="NCBI Taxonomy" id="314040"/>
    <lineage>
        <taxon>Eukaryota</taxon>
        <taxon>Fungi</taxon>
        <taxon>Dikarya</taxon>
        <taxon>Ascomycota</taxon>
        <taxon>Pezizomycotina</taxon>
        <taxon>Sordariomycetes</taxon>
        <taxon>Sordariomycetidae</taxon>
        <taxon>Sordariales</taxon>
        <taxon>Schizotheciaceae</taxon>
        <taxon>Schizothecium</taxon>
    </lineage>
</organism>
<proteinExistence type="inferred from homology"/>
<dbReference type="SUPFAM" id="SSF89372">
    <property type="entry name" value="Fucose-specific lectin"/>
    <property type="match status" value="1"/>
</dbReference>
<feature type="region of interest" description="Disordered" evidence="2">
    <location>
        <begin position="162"/>
        <end position="185"/>
    </location>
</feature>
<dbReference type="EMBL" id="JAUKUD010000004">
    <property type="protein sequence ID" value="KAK0747201.1"/>
    <property type="molecule type" value="Genomic_DNA"/>
</dbReference>
<accession>A0AA40EXG3</accession>
<sequence length="522" mass="55198">MVASMGGCVFSCSVEAGCTLRHSRLDLMNSMVMAPGNGDEAPSRPASTRWADSDEKQVVMGPESAPEVYVPPGLIPLPRDFTIPDFKGPLSGISSAAPDGSLYNPGTPISQHGQFGSNGYRLEAGTAPKPKRSGRKKWIWIGAVAAVCVVVGAVVGGVVGSRATSGGTTSPSANASPTASSTASPTAAAFAVRKNTRLAVTGWKSEQADNIRLFYQDTEGRIRYSTLSSIDRGGWSRSTVLGLDAEPGTPLAACSFVARSPVHIELYYVDKSSTLRGQFFENSDASPAGGSGSASINNFPMRLTNARMSCYVPYLIIQEEDGAVRALLWDEARVRAQEPGKAWVNQTLTNVRGSGGSGTAVVPITPQFLDSSAFLYRRSDGRLGNFDVSTDGNVTGTSWAADPLGALISANTSIGGFTVSRTADPQSTDVNTYILYQDDTGVIRVVWQDAGPWKGPQTFPALNLADKGTDIACVTKAVWNSAGVSLGPLSDLNRCYFQSGGRIKEVRYDGTTWQDLGFVPFT</sequence>
<dbReference type="Gene3D" id="2.120.10.70">
    <property type="entry name" value="Fucose-specific lectin"/>
    <property type="match status" value="1"/>
</dbReference>
<protein>
    <recommendedName>
        <fullName evidence="6">Fucose-specific lectin</fullName>
    </recommendedName>
</protein>
<evidence type="ECO:0000256" key="2">
    <source>
        <dbReference type="SAM" id="MobiDB-lite"/>
    </source>
</evidence>
<reference evidence="4" key="1">
    <citation type="submission" date="2023-06" db="EMBL/GenBank/DDBJ databases">
        <title>Genome-scale phylogeny and comparative genomics of the fungal order Sordariales.</title>
        <authorList>
            <consortium name="Lawrence Berkeley National Laboratory"/>
            <person name="Hensen N."/>
            <person name="Bonometti L."/>
            <person name="Westerberg I."/>
            <person name="Brannstrom I.O."/>
            <person name="Guillou S."/>
            <person name="Cros-Aarteil S."/>
            <person name="Calhoun S."/>
            <person name="Haridas S."/>
            <person name="Kuo A."/>
            <person name="Mondo S."/>
            <person name="Pangilinan J."/>
            <person name="Riley R."/>
            <person name="LaButti K."/>
            <person name="Andreopoulos B."/>
            <person name="Lipzen A."/>
            <person name="Chen C."/>
            <person name="Yanf M."/>
            <person name="Daum C."/>
            <person name="Ng V."/>
            <person name="Clum A."/>
            <person name="Steindorff A."/>
            <person name="Ohm R."/>
            <person name="Martin F."/>
            <person name="Silar P."/>
            <person name="Natvig D."/>
            <person name="Lalanne C."/>
            <person name="Gautier V."/>
            <person name="Ament-velasquez S.L."/>
            <person name="Kruys A."/>
            <person name="Hutchinson M.I."/>
            <person name="Powell A.J."/>
            <person name="Barry K."/>
            <person name="Miller A.N."/>
            <person name="Grigoriev I.V."/>
            <person name="Debuchy R."/>
            <person name="Gladieux P."/>
            <person name="Thoren M.H."/>
            <person name="Johannesson H."/>
        </authorList>
    </citation>
    <scope>NUCLEOTIDE SEQUENCE</scope>
    <source>
        <strain evidence="4">SMH3187-1</strain>
    </source>
</reference>
<comment type="similarity">
    <text evidence="1">Belongs to the fungal fucose-specific lectin family.</text>
</comment>
<evidence type="ECO:0000313" key="5">
    <source>
        <dbReference type="Proteomes" id="UP001172155"/>
    </source>
</evidence>
<dbReference type="Pfam" id="PF07938">
    <property type="entry name" value="Fungal_lectin"/>
    <property type="match status" value="1"/>
</dbReference>
<name>A0AA40EXG3_9PEZI</name>
<dbReference type="AlphaFoldDB" id="A0AA40EXG3"/>
<keyword evidence="3" id="KW-0812">Transmembrane</keyword>
<dbReference type="Proteomes" id="UP001172155">
    <property type="component" value="Unassembled WGS sequence"/>
</dbReference>
<dbReference type="InterPro" id="IPR012475">
    <property type="entry name" value="Fungal_lectin"/>
</dbReference>
<keyword evidence="3" id="KW-0472">Membrane</keyword>
<evidence type="ECO:0000256" key="3">
    <source>
        <dbReference type="SAM" id="Phobius"/>
    </source>
</evidence>
<evidence type="ECO:0000313" key="4">
    <source>
        <dbReference type="EMBL" id="KAK0747201.1"/>
    </source>
</evidence>
<gene>
    <name evidence="4" type="ORF">B0T18DRAFT_166705</name>
</gene>
<evidence type="ECO:0008006" key="6">
    <source>
        <dbReference type="Google" id="ProtNLM"/>
    </source>
</evidence>